<evidence type="ECO:0000313" key="6">
    <source>
        <dbReference type="Proteomes" id="UP001164746"/>
    </source>
</evidence>
<protein>
    <recommendedName>
        <fullName evidence="7">NR LBD domain-containing protein</fullName>
    </recommendedName>
</protein>
<reference evidence="5" key="1">
    <citation type="submission" date="2022-11" db="EMBL/GenBank/DDBJ databases">
        <title>Centuries of genome instability and evolution in soft-shell clam transmissible cancer (bioRxiv).</title>
        <authorList>
            <person name="Hart S.F.M."/>
            <person name="Yonemitsu M.A."/>
            <person name="Giersch R.M."/>
            <person name="Beal B.F."/>
            <person name="Arriagada G."/>
            <person name="Davis B.W."/>
            <person name="Ostrander E.A."/>
            <person name="Goff S.P."/>
            <person name="Metzger M.J."/>
        </authorList>
    </citation>
    <scope>NUCLEOTIDE SEQUENCE</scope>
    <source>
        <strain evidence="5">MELC-2E11</strain>
        <tissue evidence="5">Siphon/mantle</tissue>
    </source>
</reference>
<dbReference type="InterPro" id="IPR035500">
    <property type="entry name" value="NHR-like_dom_sf"/>
</dbReference>
<sequence>MEDGSSAPKPWGIDFDALIERYMKEANVPHSRKGPIIEPGVVPTGCLRVGTLEEGMTLIPVPGYTLDAFPSYTKMKKKRIQDGLGKPNQPENNLKRQSTSDVKQDSTHYKKERKISISSNDHAQDSNVQEGCEDIAKTHYQDLSTMPFELKNSSPVSLADIEENERMEELALSLIQANEKIFPLSRISIVENFKKLNKPKDVHISTLGDKLERLKYVVSKYNFIGYFEKRVLDSVAFAKKIPESKLDCSNIQGLFCDFETNTFYTDDGTPLAFSDLYDVMGDQEIVVKKFGLTRHIDTLQLTAAEESECTFEEKEQAVVLYDKLQACLKHVVSSYHPNPQLRLQQLRDLLCTIKRAMELTLSFLPQRVENAVPETFKTSLVNEVLEFY</sequence>
<evidence type="ECO:0008006" key="7">
    <source>
        <dbReference type="Google" id="ProtNLM"/>
    </source>
</evidence>
<name>A0ABY7DMF2_MYAAR</name>
<dbReference type="SUPFAM" id="SSF48508">
    <property type="entry name" value="Nuclear receptor ligand-binding domain"/>
    <property type="match status" value="1"/>
</dbReference>
<proteinExistence type="predicted"/>
<keyword evidence="2" id="KW-0804">Transcription</keyword>
<feature type="compositionally biased region" description="Polar residues" evidence="4">
    <location>
        <begin position="89"/>
        <end position="101"/>
    </location>
</feature>
<gene>
    <name evidence="5" type="ORF">MAR_022436</name>
</gene>
<dbReference type="EMBL" id="CP111014">
    <property type="protein sequence ID" value="WAQ98063.1"/>
    <property type="molecule type" value="Genomic_DNA"/>
</dbReference>
<feature type="region of interest" description="Disordered" evidence="4">
    <location>
        <begin position="77"/>
        <end position="127"/>
    </location>
</feature>
<evidence type="ECO:0000313" key="5">
    <source>
        <dbReference type="EMBL" id="WAQ98063.1"/>
    </source>
</evidence>
<evidence type="ECO:0000256" key="2">
    <source>
        <dbReference type="ARBA" id="ARBA00023163"/>
    </source>
</evidence>
<evidence type="ECO:0000256" key="1">
    <source>
        <dbReference type="ARBA" id="ARBA00023015"/>
    </source>
</evidence>
<feature type="compositionally biased region" description="Polar residues" evidence="4">
    <location>
        <begin position="116"/>
        <end position="127"/>
    </location>
</feature>
<keyword evidence="1" id="KW-0805">Transcription regulation</keyword>
<keyword evidence="3" id="KW-0675">Receptor</keyword>
<dbReference type="Proteomes" id="UP001164746">
    <property type="component" value="Chromosome 3"/>
</dbReference>
<evidence type="ECO:0000256" key="4">
    <source>
        <dbReference type="SAM" id="MobiDB-lite"/>
    </source>
</evidence>
<evidence type="ECO:0000256" key="3">
    <source>
        <dbReference type="ARBA" id="ARBA00023170"/>
    </source>
</evidence>
<accession>A0ABY7DMF2</accession>
<organism evidence="5 6">
    <name type="scientific">Mya arenaria</name>
    <name type="common">Soft-shell clam</name>
    <dbReference type="NCBI Taxonomy" id="6604"/>
    <lineage>
        <taxon>Eukaryota</taxon>
        <taxon>Metazoa</taxon>
        <taxon>Spiralia</taxon>
        <taxon>Lophotrochozoa</taxon>
        <taxon>Mollusca</taxon>
        <taxon>Bivalvia</taxon>
        <taxon>Autobranchia</taxon>
        <taxon>Heteroconchia</taxon>
        <taxon>Euheterodonta</taxon>
        <taxon>Imparidentia</taxon>
        <taxon>Neoheterodontei</taxon>
        <taxon>Myida</taxon>
        <taxon>Myoidea</taxon>
        <taxon>Myidae</taxon>
        <taxon>Mya</taxon>
    </lineage>
</organism>
<keyword evidence="6" id="KW-1185">Reference proteome</keyword>